<name>A0A087G2H3_ARAAL</name>
<accession>A0A087G2H3</accession>
<dbReference type="Proteomes" id="UP000029120">
    <property type="component" value="Unassembled WGS sequence"/>
</dbReference>
<dbReference type="AlphaFoldDB" id="A0A087G2H3"/>
<sequence length="62" mass="5942">MAKTKGTGGRGGRGGGGGGSQKTSKGPAAVGGSRVDTKDEGKRPATRGGYLKLSKPAGNPTA</sequence>
<reference evidence="3" key="1">
    <citation type="journal article" date="2015" name="Nat. Plants">
        <title>Genome expansion of Arabis alpina linked with retrotransposition and reduced symmetric DNA methylation.</title>
        <authorList>
            <person name="Willing E.M."/>
            <person name="Rawat V."/>
            <person name="Mandakova T."/>
            <person name="Maumus F."/>
            <person name="James G.V."/>
            <person name="Nordstroem K.J."/>
            <person name="Becker C."/>
            <person name="Warthmann N."/>
            <person name="Chica C."/>
            <person name="Szarzynska B."/>
            <person name="Zytnicki M."/>
            <person name="Albani M.C."/>
            <person name="Kiefer C."/>
            <person name="Bergonzi S."/>
            <person name="Castaings L."/>
            <person name="Mateos J.L."/>
            <person name="Berns M.C."/>
            <person name="Bujdoso N."/>
            <person name="Piofczyk T."/>
            <person name="de Lorenzo L."/>
            <person name="Barrero-Sicilia C."/>
            <person name="Mateos I."/>
            <person name="Piednoel M."/>
            <person name="Hagmann J."/>
            <person name="Chen-Min-Tao R."/>
            <person name="Iglesias-Fernandez R."/>
            <person name="Schuster S.C."/>
            <person name="Alonso-Blanco C."/>
            <person name="Roudier F."/>
            <person name="Carbonero P."/>
            <person name="Paz-Ares J."/>
            <person name="Davis S.J."/>
            <person name="Pecinka A."/>
            <person name="Quesneville H."/>
            <person name="Colot V."/>
            <person name="Lysak M.A."/>
            <person name="Weigel D."/>
            <person name="Coupland G."/>
            <person name="Schneeberger K."/>
        </authorList>
    </citation>
    <scope>NUCLEOTIDE SEQUENCE [LARGE SCALE GENOMIC DNA]</scope>
    <source>
        <strain evidence="3">cv. Pajares</strain>
    </source>
</reference>
<feature type="non-terminal residue" evidence="2">
    <location>
        <position position="62"/>
    </location>
</feature>
<feature type="compositionally biased region" description="Gly residues" evidence="1">
    <location>
        <begin position="1"/>
        <end position="20"/>
    </location>
</feature>
<feature type="region of interest" description="Disordered" evidence="1">
    <location>
        <begin position="1"/>
        <end position="62"/>
    </location>
</feature>
<evidence type="ECO:0000256" key="1">
    <source>
        <dbReference type="SAM" id="MobiDB-lite"/>
    </source>
</evidence>
<proteinExistence type="predicted"/>
<dbReference type="EMBL" id="KL972397">
    <property type="protein sequence ID" value="KFK24075.1"/>
    <property type="molecule type" value="Genomic_DNA"/>
</dbReference>
<evidence type="ECO:0000313" key="3">
    <source>
        <dbReference type="Proteomes" id="UP000029120"/>
    </source>
</evidence>
<evidence type="ECO:0000313" key="2">
    <source>
        <dbReference type="EMBL" id="KFK24075.1"/>
    </source>
</evidence>
<keyword evidence="3" id="KW-1185">Reference proteome</keyword>
<gene>
    <name evidence="2" type="ORF">AALP_AAs55131U000100</name>
</gene>
<protein>
    <submittedName>
        <fullName evidence="2">Uncharacterized protein</fullName>
    </submittedName>
</protein>
<organism evidence="2 3">
    <name type="scientific">Arabis alpina</name>
    <name type="common">Alpine rock-cress</name>
    <dbReference type="NCBI Taxonomy" id="50452"/>
    <lineage>
        <taxon>Eukaryota</taxon>
        <taxon>Viridiplantae</taxon>
        <taxon>Streptophyta</taxon>
        <taxon>Embryophyta</taxon>
        <taxon>Tracheophyta</taxon>
        <taxon>Spermatophyta</taxon>
        <taxon>Magnoliopsida</taxon>
        <taxon>eudicotyledons</taxon>
        <taxon>Gunneridae</taxon>
        <taxon>Pentapetalae</taxon>
        <taxon>rosids</taxon>
        <taxon>malvids</taxon>
        <taxon>Brassicales</taxon>
        <taxon>Brassicaceae</taxon>
        <taxon>Arabideae</taxon>
        <taxon>Arabis</taxon>
    </lineage>
</organism>